<dbReference type="EMBL" id="CAJVQB010006796">
    <property type="protein sequence ID" value="CAG8691708.1"/>
    <property type="molecule type" value="Genomic_DNA"/>
</dbReference>
<protein>
    <submittedName>
        <fullName evidence="1">37434_t:CDS:1</fullName>
    </submittedName>
</protein>
<evidence type="ECO:0000313" key="2">
    <source>
        <dbReference type="Proteomes" id="UP000789901"/>
    </source>
</evidence>
<gene>
    <name evidence="1" type="ORF">GMARGA_LOCUS11559</name>
</gene>
<dbReference type="Proteomes" id="UP000789901">
    <property type="component" value="Unassembled WGS sequence"/>
</dbReference>
<sequence>MSKENIDVTVSIMNKENLSIWDEKVEQELKALKDITNKILASQEKYIKFQDVSENNDSFIPIVSASVEETTCEEVQKGPSNIEFKNAGNTWAINNDEGNIP</sequence>
<reference evidence="1 2" key="1">
    <citation type="submission" date="2021-06" db="EMBL/GenBank/DDBJ databases">
        <authorList>
            <person name="Kallberg Y."/>
            <person name="Tangrot J."/>
            <person name="Rosling A."/>
        </authorList>
    </citation>
    <scope>NUCLEOTIDE SEQUENCE [LARGE SCALE GENOMIC DNA]</scope>
    <source>
        <strain evidence="1 2">120-4 pot B 10/14</strain>
    </source>
</reference>
<organism evidence="1 2">
    <name type="scientific">Gigaspora margarita</name>
    <dbReference type="NCBI Taxonomy" id="4874"/>
    <lineage>
        <taxon>Eukaryota</taxon>
        <taxon>Fungi</taxon>
        <taxon>Fungi incertae sedis</taxon>
        <taxon>Mucoromycota</taxon>
        <taxon>Glomeromycotina</taxon>
        <taxon>Glomeromycetes</taxon>
        <taxon>Diversisporales</taxon>
        <taxon>Gigasporaceae</taxon>
        <taxon>Gigaspora</taxon>
    </lineage>
</organism>
<keyword evidence="2" id="KW-1185">Reference proteome</keyword>
<accession>A0ABN7UWJ9</accession>
<proteinExistence type="predicted"/>
<comment type="caution">
    <text evidence="1">The sequence shown here is derived from an EMBL/GenBank/DDBJ whole genome shotgun (WGS) entry which is preliminary data.</text>
</comment>
<name>A0ABN7UWJ9_GIGMA</name>
<evidence type="ECO:0000313" key="1">
    <source>
        <dbReference type="EMBL" id="CAG8691708.1"/>
    </source>
</evidence>